<reference evidence="2 3" key="1">
    <citation type="submission" date="2009-06" db="EMBL/GenBank/DDBJ databases">
        <title>Complete sequence of Desulfovibrio salexigens DSM 2638.</title>
        <authorList>
            <consortium name="US DOE Joint Genome Institute"/>
            <person name="Lucas S."/>
            <person name="Copeland A."/>
            <person name="Lapidus A."/>
            <person name="Glavina del Rio T."/>
            <person name="Tice H."/>
            <person name="Bruce D."/>
            <person name="Goodwin L."/>
            <person name="Pitluck S."/>
            <person name="Munk A.C."/>
            <person name="Brettin T."/>
            <person name="Detter J.C."/>
            <person name="Han C."/>
            <person name="Tapia R."/>
            <person name="Larimer F."/>
            <person name="Land M."/>
            <person name="Hauser L."/>
            <person name="Kyrpides N."/>
            <person name="Anderson I."/>
            <person name="Wall J.D."/>
            <person name="Arkin A.P."/>
            <person name="Dehal P."/>
            <person name="Chivian D."/>
            <person name="Giles B."/>
            <person name="Hazen T.C."/>
        </authorList>
    </citation>
    <scope>NUCLEOTIDE SEQUENCE [LARGE SCALE GENOMIC DNA]</scope>
    <source>
        <strain evidence="3">ATCC 14822 / DSM 2638 / NCIMB 8403 / VKM B-1763</strain>
    </source>
</reference>
<dbReference type="OrthoDB" id="5465157at2"/>
<keyword evidence="3" id="KW-1185">Reference proteome</keyword>
<dbReference type="Pfam" id="PF13576">
    <property type="entry name" value="Pentapeptide_3"/>
    <property type="match status" value="2"/>
</dbReference>
<dbReference type="RefSeq" id="WP_015851220.1">
    <property type="nucleotide sequence ID" value="NC_012881.1"/>
</dbReference>
<evidence type="ECO:0000313" key="3">
    <source>
        <dbReference type="Proteomes" id="UP000002601"/>
    </source>
</evidence>
<dbReference type="Proteomes" id="UP000002601">
    <property type="component" value="Chromosome"/>
</dbReference>
<dbReference type="EMBL" id="CP001649">
    <property type="protein sequence ID" value="ACS79402.1"/>
    <property type="molecule type" value="Genomic_DNA"/>
</dbReference>
<keyword evidence="1" id="KW-1133">Transmembrane helix</keyword>
<feature type="transmembrane region" description="Helical" evidence="1">
    <location>
        <begin position="503"/>
        <end position="520"/>
    </location>
</feature>
<proteinExistence type="predicted"/>
<sequence>MGCCIGEKHSNWCQDNPTGPSYPPVYIDKEGNEYCIFHAPAECKFVELYDERKGGEKPALMSGEDFNQLVFDRIQGVIDAGEDGKTTGCMWPHWNPLLNFAGTIFIYIIFFQDANVEHFPAMNFKNAVFLQGVSFIQSHFKSDVNFEQARFESLTEFEKSTFHNACNFEHAIFKGLTSFNKAQFKEMAEFTNCQFENHADFPKTNFELHANFENTIFYKDAYFYKSTFKLGINLQNVTFTGDLDFSKSKIEALNLYKAKAEDQAIFEKAEITNSSFELMEFKGPAYFTKSFFSNDVTFKNAIFHNYSNFEQSKFTGITHFINTLFKEWAYFRKVVFKKETTFAGSIAKENILIEDVNLQFFKFINTNIESFKFIECVWGKNKFSPIYDERHKDKLNIKNSSLEEIYRRLKKIARENTDEVQTSAWHYKEKEMMRKRLREENGPGIIEKLSAKICTCLPCDIQKTKDKLAKLITFTEKQRTPFLRLLNSAYWIVSGYGEEPLRAGIWLLIFIFGAMLPAFFGPEVNQATNTLSDFIKGWMWYMPLMKVSDVHAGGWNYLFKALFNVTISIQAALFAFALRNKLRR</sequence>
<dbReference type="InterPro" id="IPR001646">
    <property type="entry name" value="5peptide_repeat"/>
</dbReference>
<evidence type="ECO:0008006" key="4">
    <source>
        <dbReference type="Google" id="ProtNLM"/>
    </source>
</evidence>
<dbReference type="Gene3D" id="2.160.20.80">
    <property type="entry name" value="E3 ubiquitin-protein ligase SopA"/>
    <property type="match status" value="2"/>
</dbReference>
<feature type="transmembrane region" description="Helical" evidence="1">
    <location>
        <begin position="557"/>
        <end position="578"/>
    </location>
</feature>
<gene>
    <name evidence="2" type="ordered locus">Desal_1340</name>
</gene>
<dbReference type="KEGG" id="dsa:Desal_1340"/>
<dbReference type="STRING" id="526222.Desal_1340"/>
<accession>C6C206</accession>
<dbReference type="AlphaFoldDB" id="C6C206"/>
<evidence type="ECO:0000256" key="1">
    <source>
        <dbReference type="SAM" id="Phobius"/>
    </source>
</evidence>
<keyword evidence="1" id="KW-0812">Transmembrane</keyword>
<name>C6C206_MARSD</name>
<protein>
    <recommendedName>
        <fullName evidence="4">Pentapeptide repeat-containing protein</fullName>
    </recommendedName>
</protein>
<evidence type="ECO:0000313" key="2">
    <source>
        <dbReference type="EMBL" id="ACS79402.1"/>
    </source>
</evidence>
<dbReference type="HOGENOM" id="CLU_549494_0_0_7"/>
<organism evidence="2 3">
    <name type="scientific">Maridesulfovibrio salexigens (strain ATCC 14822 / DSM 2638 / NCIMB 8403 / VKM B-1763)</name>
    <name type="common">Desulfovibrio salexigens</name>
    <dbReference type="NCBI Taxonomy" id="526222"/>
    <lineage>
        <taxon>Bacteria</taxon>
        <taxon>Pseudomonadati</taxon>
        <taxon>Thermodesulfobacteriota</taxon>
        <taxon>Desulfovibrionia</taxon>
        <taxon>Desulfovibrionales</taxon>
        <taxon>Desulfovibrionaceae</taxon>
        <taxon>Maridesulfovibrio</taxon>
    </lineage>
</organism>
<dbReference type="eggNOG" id="COG1357">
    <property type="taxonomic scope" value="Bacteria"/>
</dbReference>
<keyword evidence="1" id="KW-0472">Membrane</keyword>